<keyword evidence="5" id="KW-1185">Reference proteome</keyword>
<organism evidence="4 5">
    <name type="scientific">Arthrobacter glacialis</name>
    <dbReference type="NCBI Taxonomy" id="1664"/>
    <lineage>
        <taxon>Bacteria</taxon>
        <taxon>Bacillati</taxon>
        <taxon>Actinomycetota</taxon>
        <taxon>Actinomycetes</taxon>
        <taxon>Micrococcales</taxon>
        <taxon>Micrococcaceae</taxon>
        <taxon>Arthrobacter</taxon>
    </lineage>
</organism>
<dbReference type="InterPro" id="IPR038390">
    <property type="entry name" value="Metal_Tscrpt_repr_sf"/>
</dbReference>
<evidence type="ECO:0000313" key="4">
    <source>
        <dbReference type="EMBL" id="POH72116.1"/>
    </source>
</evidence>
<evidence type="ECO:0000256" key="2">
    <source>
        <dbReference type="ARBA" id="ARBA00023008"/>
    </source>
</evidence>
<keyword evidence="2" id="KW-0186">Copper</keyword>
<reference evidence="4 5" key="1">
    <citation type="submission" date="2018-01" db="EMBL/GenBank/DDBJ databases">
        <title>Arthrobacter sp. nov., from glaciers in China.</title>
        <authorList>
            <person name="Liu Q."/>
            <person name="Xin Y.-H."/>
        </authorList>
    </citation>
    <scope>NUCLEOTIDE SEQUENCE [LARGE SCALE GENOMIC DNA]</scope>
    <source>
        <strain evidence="4 5">HLT2-12-2</strain>
    </source>
</reference>
<dbReference type="EMBL" id="PPXC01000017">
    <property type="protein sequence ID" value="POH72116.1"/>
    <property type="molecule type" value="Genomic_DNA"/>
</dbReference>
<dbReference type="CDD" id="cd10148">
    <property type="entry name" value="CsoR-like_DUF156"/>
    <property type="match status" value="1"/>
</dbReference>
<proteinExistence type="inferred from homology"/>
<dbReference type="PANTHER" id="PTHR33677">
    <property type="entry name" value="TRANSCRIPTIONAL REPRESSOR FRMR-RELATED"/>
    <property type="match status" value="1"/>
</dbReference>
<dbReference type="GO" id="GO:0003677">
    <property type="term" value="F:DNA binding"/>
    <property type="evidence" value="ECO:0007669"/>
    <property type="project" value="InterPro"/>
</dbReference>
<dbReference type="GO" id="GO:0045892">
    <property type="term" value="P:negative regulation of DNA-templated transcription"/>
    <property type="evidence" value="ECO:0007669"/>
    <property type="project" value="UniProtKB-ARBA"/>
</dbReference>
<dbReference type="PANTHER" id="PTHR33677:SF3">
    <property type="entry name" value="COPPER-SENSING TRANSCRIPTIONAL REPRESSOR RICR"/>
    <property type="match status" value="1"/>
</dbReference>
<sequence length="115" mass="12629">MGVYIEGMTSTQTEHPGPHGYSEEKQAYLRRLKRAEGQVRGIARMVEEDKYCIDILTQMAAVNKALHAVSIGLLEDHIAHCVVNAAHESQESGNPEIVSEKVSEATAAISRLLRS</sequence>
<dbReference type="GO" id="GO:0046872">
    <property type="term" value="F:metal ion binding"/>
    <property type="evidence" value="ECO:0007669"/>
    <property type="project" value="InterPro"/>
</dbReference>
<comment type="similarity">
    <text evidence="1">Belongs to the CsoR family.</text>
</comment>
<evidence type="ECO:0000313" key="5">
    <source>
        <dbReference type="Proteomes" id="UP000237061"/>
    </source>
</evidence>
<dbReference type="AlphaFoldDB" id="A0A2S3ZS77"/>
<feature type="region of interest" description="Disordered" evidence="3">
    <location>
        <begin position="1"/>
        <end position="21"/>
    </location>
</feature>
<accession>A0A2S3ZS77</accession>
<dbReference type="InterPro" id="IPR003735">
    <property type="entry name" value="Metal_Tscrpt_repr"/>
</dbReference>
<evidence type="ECO:0000256" key="1">
    <source>
        <dbReference type="ARBA" id="ARBA00005428"/>
    </source>
</evidence>
<dbReference type="Gene3D" id="1.20.58.1000">
    <property type="entry name" value="Metal-sensitive repressor, helix protomer"/>
    <property type="match status" value="1"/>
</dbReference>
<protein>
    <submittedName>
        <fullName evidence="4">Transcriptional regulator</fullName>
    </submittedName>
</protein>
<evidence type="ECO:0000256" key="3">
    <source>
        <dbReference type="SAM" id="MobiDB-lite"/>
    </source>
</evidence>
<name>A0A2S3ZS77_ARTGL</name>
<dbReference type="Pfam" id="PF02583">
    <property type="entry name" value="Trns_repr_metal"/>
    <property type="match status" value="1"/>
</dbReference>
<dbReference type="OrthoDB" id="9811244at2"/>
<gene>
    <name evidence="4" type="ORF">CVS27_17485</name>
</gene>
<comment type="caution">
    <text evidence="4">The sequence shown here is derived from an EMBL/GenBank/DDBJ whole genome shotgun (WGS) entry which is preliminary data.</text>
</comment>
<dbReference type="Proteomes" id="UP000237061">
    <property type="component" value="Unassembled WGS sequence"/>
</dbReference>